<feature type="transmembrane region" description="Helical" evidence="5">
    <location>
        <begin position="166"/>
        <end position="188"/>
    </location>
</feature>
<evidence type="ECO:0000256" key="1">
    <source>
        <dbReference type="ARBA" id="ARBA00004141"/>
    </source>
</evidence>
<feature type="transmembrane region" description="Helical" evidence="5">
    <location>
        <begin position="200"/>
        <end position="219"/>
    </location>
</feature>
<dbReference type="PANTHER" id="PTHR22911:SF6">
    <property type="entry name" value="SOLUTE CARRIER FAMILY 35 MEMBER G1"/>
    <property type="match status" value="1"/>
</dbReference>
<keyword evidence="8" id="KW-1185">Reference proteome</keyword>
<evidence type="ECO:0000256" key="5">
    <source>
        <dbReference type="SAM" id="Phobius"/>
    </source>
</evidence>
<evidence type="ECO:0000256" key="4">
    <source>
        <dbReference type="ARBA" id="ARBA00023136"/>
    </source>
</evidence>
<dbReference type="InterPro" id="IPR000620">
    <property type="entry name" value="EamA_dom"/>
</dbReference>
<evidence type="ECO:0000256" key="2">
    <source>
        <dbReference type="ARBA" id="ARBA00022692"/>
    </source>
</evidence>
<feature type="transmembrane region" description="Helical" evidence="5">
    <location>
        <begin position="45"/>
        <end position="69"/>
    </location>
</feature>
<feature type="transmembrane region" description="Helical" evidence="5">
    <location>
        <begin position="135"/>
        <end position="154"/>
    </location>
</feature>
<feature type="domain" description="EamA" evidence="6">
    <location>
        <begin position="7"/>
        <end position="117"/>
    </location>
</feature>
<keyword evidence="4 5" id="KW-0472">Membrane</keyword>
<feature type="transmembrane region" description="Helical" evidence="5">
    <location>
        <begin position="15"/>
        <end position="33"/>
    </location>
</feature>
<sequence>MLIHLSATRMNPLNVVFWNAVCANCIFVVAVCIERPRTTGSIKEILILISSGFFGGCGSITFSIAVMITREPGDAVALYFTLPISVIILEVFFHQGKVKMAYVIFAFLSFAGVIFVVKPSFLFHNRTNDNATNTLGAVLSLSSSFLMVAQFIAVSKLKIFATNFSLVVFLTNSFVLSISFMLCVYLRVFKVPDSVEKVMFILFTGCLYVSLYSLVYLAVTNERPVVVSVIMTSEVAFTFIAQSVALSLTTTWNSVVGGILISLSCLGVSLAKQADEENPENEDLLQEN</sequence>
<feature type="transmembrane region" description="Helical" evidence="5">
    <location>
        <begin position="252"/>
        <end position="271"/>
    </location>
</feature>
<dbReference type="OrthoDB" id="306876at2759"/>
<feature type="transmembrane region" description="Helical" evidence="5">
    <location>
        <begin position="226"/>
        <end position="246"/>
    </location>
</feature>
<name>A0A9Q1CF61_HOLLE</name>
<keyword evidence="2 5" id="KW-0812">Transmembrane</keyword>
<dbReference type="EMBL" id="JAIZAY010000004">
    <property type="protein sequence ID" value="KAJ8043598.1"/>
    <property type="molecule type" value="Genomic_DNA"/>
</dbReference>
<dbReference type="PANTHER" id="PTHR22911">
    <property type="entry name" value="ACYL-MALONYL CONDENSING ENZYME-RELATED"/>
    <property type="match status" value="1"/>
</dbReference>
<evidence type="ECO:0000313" key="8">
    <source>
        <dbReference type="Proteomes" id="UP001152320"/>
    </source>
</evidence>
<dbReference type="AlphaFoldDB" id="A0A9Q1CF61"/>
<comment type="caution">
    <text evidence="7">The sequence shown here is derived from an EMBL/GenBank/DDBJ whole genome shotgun (WGS) entry which is preliminary data.</text>
</comment>
<dbReference type="InterPro" id="IPR037185">
    <property type="entry name" value="EmrE-like"/>
</dbReference>
<feature type="transmembrane region" description="Helical" evidence="5">
    <location>
        <begin position="75"/>
        <end position="93"/>
    </location>
</feature>
<keyword evidence="3 5" id="KW-1133">Transmembrane helix</keyword>
<dbReference type="GO" id="GO:0016020">
    <property type="term" value="C:membrane"/>
    <property type="evidence" value="ECO:0007669"/>
    <property type="project" value="UniProtKB-SubCell"/>
</dbReference>
<feature type="transmembrane region" description="Helical" evidence="5">
    <location>
        <begin position="100"/>
        <end position="123"/>
    </location>
</feature>
<evidence type="ECO:0000256" key="3">
    <source>
        <dbReference type="ARBA" id="ARBA00022989"/>
    </source>
</evidence>
<evidence type="ECO:0000313" key="7">
    <source>
        <dbReference type="EMBL" id="KAJ8043598.1"/>
    </source>
</evidence>
<protein>
    <recommendedName>
        <fullName evidence="6">EamA domain-containing protein</fullName>
    </recommendedName>
</protein>
<dbReference type="Proteomes" id="UP001152320">
    <property type="component" value="Chromosome 4"/>
</dbReference>
<dbReference type="SUPFAM" id="SSF103481">
    <property type="entry name" value="Multidrug resistance efflux transporter EmrE"/>
    <property type="match status" value="2"/>
</dbReference>
<dbReference type="Pfam" id="PF00892">
    <property type="entry name" value="EamA"/>
    <property type="match status" value="1"/>
</dbReference>
<accession>A0A9Q1CF61</accession>
<gene>
    <name evidence="7" type="ORF">HOLleu_10771</name>
</gene>
<comment type="subcellular location">
    <subcellularLocation>
        <location evidence="1">Membrane</location>
        <topology evidence="1">Multi-pass membrane protein</topology>
    </subcellularLocation>
</comment>
<proteinExistence type="predicted"/>
<organism evidence="7 8">
    <name type="scientific">Holothuria leucospilota</name>
    <name type="common">Black long sea cucumber</name>
    <name type="synonym">Mertensiothuria leucospilota</name>
    <dbReference type="NCBI Taxonomy" id="206669"/>
    <lineage>
        <taxon>Eukaryota</taxon>
        <taxon>Metazoa</taxon>
        <taxon>Echinodermata</taxon>
        <taxon>Eleutherozoa</taxon>
        <taxon>Echinozoa</taxon>
        <taxon>Holothuroidea</taxon>
        <taxon>Aspidochirotacea</taxon>
        <taxon>Aspidochirotida</taxon>
        <taxon>Holothuriidae</taxon>
        <taxon>Holothuria</taxon>
    </lineage>
</organism>
<evidence type="ECO:0000259" key="6">
    <source>
        <dbReference type="Pfam" id="PF00892"/>
    </source>
</evidence>
<reference evidence="7" key="1">
    <citation type="submission" date="2021-10" db="EMBL/GenBank/DDBJ databases">
        <title>Tropical sea cucumber genome reveals ecological adaptation and Cuvierian tubules defense mechanism.</title>
        <authorList>
            <person name="Chen T."/>
        </authorList>
    </citation>
    <scope>NUCLEOTIDE SEQUENCE</scope>
    <source>
        <strain evidence="7">Nanhai2018</strain>
        <tissue evidence="7">Muscle</tissue>
    </source>
</reference>